<comment type="caution">
    <text evidence="1">The sequence shown here is derived from an EMBL/GenBank/DDBJ whole genome shotgun (WGS) entry which is preliminary data.</text>
</comment>
<keyword evidence="2" id="KW-1185">Reference proteome</keyword>
<evidence type="ECO:0000313" key="2">
    <source>
        <dbReference type="Proteomes" id="UP000194236"/>
    </source>
</evidence>
<evidence type="ECO:0000313" key="1">
    <source>
        <dbReference type="EMBL" id="OTF82836.1"/>
    </source>
</evidence>
<sequence>MALNEDFIHPDNDDARQNYFNPKKKQNYYFDELSFYFYYYYIERKQHYNNDDYRQNGNGNDFQFWVVPEQIFSFFSGT</sequence>
<proteinExistence type="predicted"/>
<dbReference type="AlphaFoldDB" id="A0A1Y3BTA7"/>
<protein>
    <submittedName>
        <fullName evidence="1">Uncharacterized protein</fullName>
    </submittedName>
</protein>
<dbReference type="Proteomes" id="UP000194236">
    <property type="component" value="Unassembled WGS sequence"/>
</dbReference>
<organism evidence="1 2">
    <name type="scientific">Euroglyphus maynei</name>
    <name type="common">Mayne's house dust mite</name>
    <dbReference type="NCBI Taxonomy" id="6958"/>
    <lineage>
        <taxon>Eukaryota</taxon>
        <taxon>Metazoa</taxon>
        <taxon>Ecdysozoa</taxon>
        <taxon>Arthropoda</taxon>
        <taxon>Chelicerata</taxon>
        <taxon>Arachnida</taxon>
        <taxon>Acari</taxon>
        <taxon>Acariformes</taxon>
        <taxon>Sarcoptiformes</taxon>
        <taxon>Astigmata</taxon>
        <taxon>Psoroptidia</taxon>
        <taxon>Analgoidea</taxon>
        <taxon>Pyroglyphidae</taxon>
        <taxon>Pyroglyphinae</taxon>
        <taxon>Euroglyphus</taxon>
    </lineage>
</organism>
<gene>
    <name evidence="1" type="ORF">BLA29_013877</name>
</gene>
<name>A0A1Y3BTA7_EURMA</name>
<reference evidence="1 2" key="1">
    <citation type="submission" date="2017-03" db="EMBL/GenBank/DDBJ databases">
        <title>Genome Survey of Euroglyphus maynei.</title>
        <authorList>
            <person name="Arlian L.G."/>
            <person name="Morgan M.S."/>
            <person name="Rider S.D."/>
        </authorList>
    </citation>
    <scope>NUCLEOTIDE SEQUENCE [LARGE SCALE GENOMIC DNA]</scope>
    <source>
        <strain evidence="1">Arlian Lab</strain>
        <tissue evidence="1">Whole body</tissue>
    </source>
</reference>
<dbReference type="EMBL" id="MUJZ01006518">
    <property type="protein sequence ID" value="OTF82836.1"/>
    <property type="molecule type" value="Genomic_DNA"/>
</dbReference>
<accession>A0A1Y3BTA7</accession>